<keyword evidence="1" id="KW-0472">Membrane</keyword>
<dbReference type="RefSeq" id="XP_827909.1">
    <property type="nucleotide sequence ID" value="XM_822816.1"/>
</dbReference>
<keyword evidence="1" id="KW-1133">Transmembrane helix</keyword>
<protein>
    <recommendedName>
        <fullName evidence="4">T. brucei spp.-specific protein</fullName>
    </recommendedName>
</protein>
<sequence>MDRQFLCGNWCLTCITTVRVSGMCLYTHTHTHIFVFPDFSLLLFAFSSSWTLFFIFLKYGSFCLPSFVAVNISHLIPGLFSPLSVTARGSRRRRGRLAFCLVAAVFVCCPFTPT</sequence>
<feature type="transmembrane region" description="Helical" evidence="1">
    <location>
        <begin position="66"/>
        <end position="85"/>
    </location>
</feature>
<dbReference type="InParanoid" id="Q388H3"/>
<reference evidence="2 3" key="1">
    <citation type="journal article" date="2005" name="Science">
        <title>Comparative genomics of trypanosomatid parasitic protozoa.</title>
        <authorList>
            <person name="El-Sayed N.M."/>
            <person name="Myler P.J."/>
            <person name="Blandin G."/>
            <person name="Berriman M."/>
            <person name="Crabtree J."/>
            <person name="Aggarwal G."/>
            <person name="Caler E."/>
            <person name="Renauld H."/>
            <person name="Worthey E.A."/>
            <person name="Hertz-Fowler C."/>
            <person name="Ghedin E."/>
            <person name="Peacock C."/>
            <person name="Bartholomeu D.C."/>
            <person name="Haas B.J."/>
            <person name="Tran A.N."/>
            <person name="Wortman J.R."/>
            <person name="Alsmark U.C."/>
            <person name="Angiuoli S."/>
            <person name="Anupama A."/>
            <person name="Badger J."/>
            <person name="Bringaud F."/>
            <person name="Cadag E."/>
            <person name="Carlton J.M."/>
            <person name="Cerqueira G.C."/>
            <person name="Creasy T."/>
            <person name="Delcher A.L."/>
            <person name="Djikeng A."/>
            <person name="Embley T.M."/>
            <person name="Hauser C."/>
            <person name="Ivens A.C."/>
            <person name="Kummerfeld S.K."/>
            <person name="Pereira-Leal J.B."/>
            <person name="Nilsson D."/>
            <person name="Peterson J."/>
            <person name="Salzberg S.L."/>
            <person name="Shallom J."/>
            <person name="Silva J.C."/>
            <person name="Sundaram J."/>
            <person name="Westenberger S."/>
            <person name="White O."/>
            <person name="Melville S.E."/>
            <person name="Donelson J.E."/>
            <person name="Andersson B."/>
            <person name="Stuart K.D."/>
            <person name="Hall N."/>
        </authorList>
    </citation>
    <scope>NUCLEOTIDE SEQUENCE [LARGE SCALE GENOMIC DNA]</scope>
    <source>
        <strain evidence="2 3">927/4 GUTat10.1</strain>
    </source>
</reference>
<evidence type="ECO:0000256" key="1">
    <source>
        <dbReference type="SAM" id="Phobius"/>
    </source>
</evidence>
<reference evidence="2 3" key="2">
    <citation type="journal article" date="2005" name="Science">
        <title>The genome of the African trypanosome Trypanosoma brucei.</title>
        <authorList>
            <person name="Berriman M."/>
            <person name="Ghedin E."/>
            <person name="Hertz-Fowler C."/>
            <person name="Blandin G."/>
            <person name="Renauld H."/>
            <person name="Bartholomeu D.C."/>
            <person name="Lennard N.J."/>
            <person name="Caler E."/>
            <person name="Hamlin N.E."/>
            <person name="Haas B."/>
            <person name="Bohme U."/>
            <person name="Hannick L."/>
            <person name="Aslett M.A."/>
            <person name="Shallom J."/>
            <person name="Marcello L."/>
            <person name="Hou L."/>
            <person name="Wickstead B."/>
            <person name="Alsmark U.C."/>
            <person name="Arrowsmith C."/>
            <person name="Atkin R.J."/>
            <person name="Barron A.J."/>
            <person name="Bringaud F."/>
            <person name="Brooks K."/>
            <person name="Carrington M."/>
            <person name="Cherevach I."/>
            <person name="Chillingworth T.J."/>
            <person name="Churcher C."/>
            <person name="Clark L.N."/>
            <person name="Corton C.H."/>
            <person name="Cronin A."/>
            <person name="Davies R.M."/>
            <person name="Doggett J."/>
            <person name="Djikeng A."/>
            <person name="Feldblyum T."/>
            <person name="Field M.C."/>
            <person name="Fraser A."/>
            <person name="Goodhead I."/>
            <person name="Hance Z."/>
            <person name="Harper D."/>
            <person name="Harris B.R."/>
            <person name="Hauser H."/>
            <person name="Hostetler J."/>
            <person name="Ivens A."/>
            <person name="Jagels K."/>
            <person name="Johnson D."/>
            <person name="Johnson J."/>
            <person name="Jones K."/>
            <person name="Kerhornou A.X."/>
            <person name="Koo H."/>
            <person name="Larke N."/>
            <person name="Landfear S."/>
            <person name="Larkin C."/>
            <person name="Leech V."/>
            <person name="Line A."/>
            <person name="Lord A."/>
            <person name="Macleod A."/>
            <person name="Mooney P.J."/>
            <person name="Moule S."/>
            <person name="Martin D.M."/>
            <person name="Morgan G.W."/>
            <person name="Mungall K."/>
            <person name="Norbertczak H."/>
            <person name="Ormond D."/>
            <person name="Pai G."/>
            <person name="Peacock C.S."/>
            <person name="Peterson J."/>
            <person name="Quail M.A."/>
            <person name="Rabbinowitsch E."/>
            <person name="Rajandream M.A."/>
            <person name="Reitter C."/>
            <person name="Salzberg S.L."/>
            <person name="Sanders M."/>
            <person name="Schobel S."/>
            <person name="Sharp S."/>
            <person name="Simmonds M."/>
            <person name="Simpson A.J."/>
            <person name="Tallon L."/>
            <person name="Turner C.M."/>
            <person name="Tait A."/>
            <person name="Tivey A.R."/>
            <person name="Van Aken S."/>
            <person name="Walker D."/>
            <person name="Wanless D."/>
            <person name="Wang S."/>
            <person name="White B."/>
            <person name="White O."/>
            <person name="Whitehead S."/>
            <person name="Woodward J."/>
            <person name="Wortman J."/>
            <person name="Adams M.D."/>
            <person name="Embley T.M."/>
            <person name="Gull K."/>
            <person name="Ullu E."/>
            <person name="Barry J.D."/>
            <person name="Fairlamb A.H."/>
            <person name="Opperdoes F."/>
            <person name="Barrell B.G."/>
            <person name="Donelson J.E."/>
            <person name="Hall N."/>
            <person name="Fraser C.M."/>
            <person name="Melville S.E."/>
            <person name="El-Sayed N.M."/>
        </authorList>
    </citation>
    <scope>NUCLEOTIDE SEQUENCE [LARGE SCALE GENOMIC DNA]</scope>
    <source>
        <strain evidence="2 3">927/4 GUTat10.1</strain>
    </source>
</reference>
<dbReference type="EMBL" id="CM000208">
    <property type="protein sequence ID" value="EAN78797.1"/>
    <property type="molecule type" value="Genomic_DNA"/>
</dbReference>
<dbReference type="GeneID" id="3662766"/>
<name>Q388H3_TRYB2</name>
<feature type="transmembrane region" description="Helical" evidence="1">
    <location>
        <begin position="39"/>
        <end position="60"/>
    </location>
</feature>
<proteinExistence type="predicted"/>
<dbReference type="KEGG" id="tbr:Tb10.61.2500"/>
<dbReference type="AlphaFoldDB" id="Q388H3"/>
<keyword evidence="1" id="KW-0812">Transmembrane</keyword>
<evidence type="ECO:0000313" key="2">
    <source>
        <dbReference type="EMBL" id="EAN78797.1"/>
    </source>
</evidence>
<dbReference type="GO" id="GO:0031981">
    <property type="term" value="C:nuclear lumen"/>
    <property type="evidence" value="ECO:0006056"/>
    <property type="project" value="Others"/>
</dbReference>
<dbReference type="PaxDb" id="5691-EAN78797"/>
<accession>Q388H3</accession>
<dbReference type="VEuPathDB" id="TriTrypDB:Tb927.10.14290"/>
<organism evidence="2 3">
    <name type="scientific">Trypanosoma brucei brucei (strain 927/4 GUTat10.1)</name>
    <dbReference type="NCBI Taxonomy" id="185431"/>
    <lineage>
        <taxon>Eukaryota</taxon>
        <taxon>Discoba</taxon>
        <taxon>Euglenozoa</taxon>
        <taxon>Kinetoplastea</taxon>
        <taxon>Metakinetoplastina</taxon>
        <taxon>Trypanosomatida</taxon>
        <taxon>Trypanosomatidae</taxon>
        <taxon>Trypanosoma</taxon>
    </lineage>
</organism>
<evidence type="ECO:0000313" key="3">
    <source>
        <dbReference type="Proteomes" id="UP000008524"/>
    </source>
</evidence>
<dbReference type="Proteomes" id="UP000008524">
    <property type="component" value="Chromosome 10"/>
</dbReference>
<dbReference type="GO" id="GO:0005737">
    <property type="term" value="C:cytoplasm"/>
    <property type="evidence" value="ECO:0000314"/>
    <property type="project" value="GeneDB"/>
</dbReference>
<evidence type="ECO:0008006" key="4">
    <source>
        <dbReference type="Google" id="ProtNLM"/>
    </source>
</evidence>
<gene>
    <name evidence="2" type="ORF">Tb10.61.2500</name>
</gene>
<keyword evidence="3" id="KW-1185">Reference proteome</keyword>